<gene>
    <name evidence="1" type="ORF">FHR21_000541</name>
</gene>
<accession>A0A7W9B3D5</accession>
<protein>
    <submittedName>
        <fullName evidence="1">Uncharacterized protein</fullName>
    </submittedName>
</protein>
<sequence>MAELWTAFFRECVAEREGGLPHLDITDAMYDEFGKAIAAVMEKIGQEHPEPCSTEDRTLYRVWLGVKTLAYEPCPIEFDYYQSIAKTYCDCGQITQAELDAYRTFSTLVRRRV</sequence>
<dbReference type="AlphaFoldDB" id="A0A7W9B3D5"/>
<evidence type="ECO:0000313" key="2">
    <source>
        <dbReference type="Proteomes" id="UP000537161"/>
    </source>
</evidence>
<dbReference type="EMBL" id="JACIJH010000001">
    <property type="protein sequence ID" value="MBB5705216.1"/>
    <property type="molecule type" value="Genomic_DNA"/>
</dbReference>
<dbReference type="RefSeq" id="WP_184095034.1">
    <property type="nucleotide sequence ID" value="NZ_JACIJH010000001.1"/>
</dbReference>
<dbReference type="Proteomes" id="UP000537161">
    <property type="component" value="Unassembled WGS sequence"/>
</dbReference>
<reference evidence="1 2" key="1">
    <citation type="submission" date="2020-08" db="EMBL/GenBank/DDBJ databases">
        <title>Genomic Encyclopedia of Type Strains, Phase IV (KMG-IV): sequencing the most valuable type-strain genomes for metagenomic binning, comparative biology and taxonomic classification.</title>
        <authorList>
            <person name="Goeker M."/>
        </authorList>
    </citation>
    <scope>NUCLEOTIDE SEQUENCE [LARGE SCALE GENOMIC DNA]</scope>
    <source>
        <strain evidence="1 2">DSM 27163</strain>
    </source>
</reference>
<keyword evidence="2" id="KW-1185">Reference proteome</keyword>
<comment type="caution">
    <text evidence="1">The sequence shown here is derived from an EMBL/GenBank/DDBJ whole genome shotgun (WGS) entry which is preliminary data.</text>
</comment>
<organism evidence="1 2">
    <name type="scientific">Sphingopyxis panaciterrulae</name>
    <dbReference type="NCBI Taxonomy" id="462372"/>
    <lineage>
        <taxon>Bacteria</taxon>
        <taxon>Pseudomonadati</taxon>
        <taxon>Pseudomonadota</taxon>
        <taxon>Alphaproteobacteria</taxon>
        <taxon>Sphingomonadales</taxon>
        <taxon>Sphingomonadaceae</taxon>
        <taxon>Sphingopyxis</taxon>
    </lineage>
</organism>
<evidence type="ECO:0000313" key="1">
    <source>
        <dbReference type="EMBL" id="MBB5705216.1"/>
    </source>
</evidence>
<proteinExistence type="predicted"/>
<name>A0A7W9B3D5_9SPHN</name>